<gene>
    <name evidence="2" type="ORF">M5G11_20815</name>
</gene>
<comment type="caution">
    <text evidence="2">The sequence shown here is derived from an EMBL/GenBank/DDBJ whole genome shotgun (WGS) entry which is preliminary data.</text>
</comment>
<name>A0ABT5NXT5_9PSED</name>
<keyword evidence="1" id="KW-0175">Coiled coil</keyword>
<feature type="coiled-coil region" evidence="1">
    <location>
        <begin position="42"/>
        <end position="69"/>
    </location>
</feature>
<evidence type="ECO:0000313" key="3">
    <source>
        <dbReference type="Proteomes" id="UP001148203"/>
    </source>
</evidence>
<dbReference type="EMBL" id="JAMDGY010000071">
    <property type="protein sequence ID" value="MDD0992978.1"/>
    <property type="molecule type" value="Genomic_DNA"/>
</dbReference>
<evidence type="ECO:0000313" key="2">
    <source>
        <dbReference type="EMBL" id="MDD0992978.1"/>
    </source>
</evidence>
<accession>A0ABT5NXT5</accession>
<evidence type="ECO:0000256" key="1">
    <source>
        <dbReference type="SAM" id="Coils"/>
    </source>
</evidence>
<protein>
    <submittedName>
        <fullName evidence="2">Uncharacterized protein</fullName>
    </submittedName>
</protein>
<reference evidence="2 3" key="1">
    <citation type="submission" date="2022-05" db="EMBL/GenBank/DDBJ databases">
        <title>Novel Pseudomonas spp. Isolated from a Rainbow Trout Aquaculture Facility.</title>
        <authorList>
            <person name="Testerman T."/>
            <person name="Graf J."/>
        </authorList>
    </citation>
    <scope>NUCLEOTIDE SEQUENCE [LARGE SCALE GENOMIC DNA]</scope>
    <source>
        <strain evidence="2 3">ID681</strain>
    </source>
</reference>
<organism evidence="2 3">
    <name type="scientific">Pseudomonas fontis</name>
    <dbReference type="NCBI Taxonomy" id="2942633"/>
    <lineage>
        <taxon>Bacteria</taxon>
        <taxon>Pseudomonadati</taxon>
        <taxon>Pseudomonadota</taxon>
        <taxon>Gammaproteobacteria</taxon>
        <taxon>Pseudomonadales</taxon>
        <taxon>Pseudomonadaceae</taxon>
        <taxon>Pseudomonas</taxon>
    </lineage>
</organism>
<sequence length="103" mass="11671">MSIPANALSDEECLHYAALEPAAAAELTRRLTAQSIDPSAEREELCEDIRRLESQIDDNDDELNNLRDGAEEACTYIRRAMNRDEDEELSVTVLLQKALHRLE</sequence>
<dbReference type="Proteomes" id="UP001148203">
    <property type="component" value="Unassembled WGS sequence"/>
</dbReference>
<dbReference type="RefSeq" id="WP_273910178.1">
    <property type="nucleotide sequence ID" value="NZ_JAMDGX010000022.1"/>
</dbReference>
<keyword evidence="3" id="KW-1185">Reference proteome</keyword>
<proteinExistence type="predicted"/>